<evidence type="ECO:0000313" key="3">
    <source>
        <dbReference type="Proteomes" id="UP000225358"/>
    </source>
</evidence>
<evidence type="ECO:0000313" key="2">
    <source>
        <dbReference type="EMBL" id="AOQ27304.1"/>
    </source>
</evidence>
<dbReference type="Gene3D" id="2.60.40.1080">
    <property type="match status" value="1"/>
</dbReference>
<dbReference type="InterPro" id="IPR009091">
    <property type="entry name" value="RCC1/BLIP-II"/>
</dbReference>
<dbReference type="Proteomes" id="UP000225358">
    <property type="component" value="Segment"/>
</dbReference>
<feature type="domain" description="BIG2" evidence="1">
    <location>
        <begin position="505"/>
        <end position="559"/>
    </location>
</feature>
<evidence type="ECO:0000259" key="1">
    <source>
        <dbReference type="Pfam" id="PF02368"/>
    </source>
</evidence>
<dbReference type="InterPro" id="IPR003343">
    <property type="entry name" value="Big_2"/>
</dbReference>
<protein>
    <recommendedName>
        <fullName evidence="1">BIG2 domain-containing protein</fullName>
    </recommendedName>
</protein>
<dbReference type="SUPFAM" id="SSF50985">
    <property type="entry name" value="RCC1/BLIP-II"/>
    <property type="match status" value="1"/>
</dbReference>
<accession>A0A1D7XFI9</accession>
<reference evidence="2" key="1">
    <citation type="submission" date="2017-02" db="EMBL/GenBank/DDBJ databases">
        <title>Complete genome sequence of two Escherichia coli phages, vB_EcoM_ ESCO5 and vB_EcoM_ESCO13, which are related to phAPEC8.</title>
        <authorList>
            <person name="Trotereau A."/>
            <person name="Gonnet M."/>
            <person name="Viardot A."/>
            <person name="Lalmanach A.-C."/>
            <person name="Guabiraba R."/>
            <person name="Chanteloup N."/>
            <person name="Schouler C."/>
        </authorList>
    </citation>
    <scope>NUCLEOTIDE SEQUENCE [LARGE SCALE GENOMIC DNA]</scope>
</reference>
<gene>
    <name evidence="2" type="ORF">ESCO13_00189</name>
</gene>
<dbReference type="Pfam" id="PF02368">
    <property type="entry name" value="Big_2"/>
    <property type="match status" value="1"/>
</dbReference>
<keyword evidence="3" id="KW-1185">Reference proteome</keyword>
<organism evidence="2 3">
    <name type="scientific">Escherichia phage ESCO13</name>
    <dbReference type="NCBI Taxonomy" id="1881104"/>
    <lineage>
        <taxon>Viruses</taxon>
        <taxon>Duplodnaviria</taxon>
        <taxon>Heunggongvirae</taxon>
        <taxon>Uroviricota</taxon>
        <taxon>Caudoviricetes</taxon>
        <taxon>Stephanstirmvirinae</taxon>
        <taxon>Phapecoctavirus</taxon>
        <taxon>Phapecoctavirus ESCO13</taxon>
    </lineage>
</organism>
<dbReference type="EMBL" id="KX552041">
    <property type="protein sequence ID" value="AOQ27304.1"/>
    <property type="molecule type" value="Genomic_DNA"/>
</dbReference>
<name>A0A1D7XFI9_9CAUD</name>
<sequence length="891" mass="93729">MFPIPIFTIMTSTGVVPLPAGIVKKVITLDYPDNAGNSNSSLAILLNDGRLFTQGANLFGEIADGTRSARFNNFHLASTVVADVFTADRCFVIKTNSGGWQYSGLTAGLVGSIAAGGTDACVTTWTSFPSVITGTISLANLKEVKGGYNNTLWLMNSGVLYGSGQNTVGSLGASTTNEVSTPRQITSAAVAFDAGYNQCSYVNNVGTLRVCGASKGLAGNNNTTTAFVNATISTTETVYVKDYINTVSQTIVVGDTSGGTGTVNYLYVRSNTETTYTKLDTFAAGFSTWKFPPSRHSFFVGINNSLWAIGKNYTANLGLGYDSASGDPLQVGKPVKPEGVGSWDINKLTSVHTLNMDVTNQLGYQGTFFVYNGDMYYSGIWKDGKASYLFNSGLNYNKFTPIASSVITGDILATGLTTDSLGICIVGGTKQLTHSVSPEGGKLFNIKYTSSAPANMTISSTGLMTFHAEGGFDAGMTALNAEGTTLSDTSGGYASTLSVYTPSLSAMDVGTTQTMVAEITPTGAASLPGMVVEYFSNDPTVATVDPVTGVITAVADGGCRIGCRATYQGVVTAEDSSYLTVNAVVIVMDYDLTQETIPADVKVNRSNRYARASGDILVPTESSAPVAPLEYVGTTPQGRRVVAANRTHIFINNNLTTASPWLKTNLTVTASTINSPVGTTANTYKLTPSTTSGQHILSAVNTASDITAGKHWAASVFLKPDGITKVKLKLTSGDEINEGTYDLVAGTFTGADANIIDMGNGWYRVILHKVTVAKQASITYEIIALNASGSDTFAGDGTAGLIAWVPQLEMGDMTNPVWAGTPFVCSYARDTTSAVTFTIPKNGHTGVDIYHTDGTVQREVFTGTATTWMLTFTAASADWGSKFITGLKYYD</sequence>
<dbReference type="Gene3D" id="2.130.10.30">
    <property type="entry name" value="Regulator of chromosome condensation 1/beta-lactamase-inhibitor protein II"/>
    <property type="match status" value="1"/>
</dbReference>
<proteinExistence type="predicted"/>